<dbReference type="GO" id="GO:0009395">
    <property type="term" value="P:phospholipid catabolic process"/>
    <property type="evidence" value="ECO:0007669"/>
    <property type="project" value="TreeGrafter"/>
</dbReference>
<keyword evidence="4 7" id="KW-0442">Lipid degradation</keyword>
<dbReference type="GO" id="GO:0005576">
    <property type="term" value="C:extracellular region"/>
    <property type="evidence" value="ECO:0007669"/>
    <property type="project" value="TreeGrafter"/>
</dbReference>
<keyword evidence="8" id="KW-0472">Membrane</keyword>
<dbReference type="EC" id="3.1.1.-" evidence="7"/>
<feature type="transmembrane region" description="Helical" evidence="8">
    <location>
        <begin position="20"/>
        <end position="38"/>
    </location>
</feature>
<dbReference type="Proteomes" id="UP001231518">
    <property type="component" value="Chromosome 16"/>
</dbReference>
<keyword evidence="5 7" id="KW-0443">Lipid metabolism</keyword>
<comment type="caution">
    <text evidence="9">The sequence shown here is derived from an EMBL/GenBank/DDBJ whole genome shotgun (WGS) entry which is preliminary data.</text>
</comment>
<evidence type="ECO:0000256" key="8">
    <source>
        <dbReference type="SAM" id="Phobius"/>
    </source>
</evidence>
<accession>A0AAD7YXG5</accession>
<keyword evidence="6" id="KW-0325">Glycoprotein</keyword>
<keyword evidence="2" id="KW-0732">Signal</keyword>
<evidence type="ECO:0000313" key="9">
    <source>
        <dbReference type="EMBL" id="KAJ8731478.1"/>
    </source>
</evidence>
<dbReference type="PANTHER" id="PTHR12370:SF3">
    <property type="entry name" value="PHOSPHOLIPASE B-LIKE 2-RELATED"/>
    <property type="match status" value="1"/>
</dbReference>
<name>A0AAD7YXG5_MYTSE</name>
<evidence type="ECO:0000313" key="10">
    <source>
        <dbReference type="Proteomes" id="UP001231518"/>
    </source>
</evidence>
<evidence type="ECO:0000256" key="6">
    <source>
        <dbReference type="ARBA" id="ARBA00023180"/>
    </source>
</evidence>
<keyword evidence="8" id="KW-0812">Transmembrane</keyword>
<evidence type="ECO:0000256" key="2">
    <source>
        <dbReference type="ARBA" id="ARBA00022729"/>
    </source>
</evidence>
<gene>
    <name evidence="9" type="ORF">PYW07_004642</name>
</gene>
<protein>
    <recommendedName>
        <fullName evidence="7">Phospholipase B-like</fullName>
        <ecNumber evidence="7">3.1.1.-</ecNumber>
    </recommendedName>
</protein>
<keyword evidence="8" id="KW-1133">Transmembrane helix</keyword>
<organism evidence="9 10">
    <name type="scientific">Mythimna separata</name>
    <name type="common">Oriental armyworm</name>
    <name type="synonym">Pseudaletia separata</name>
    <dbReference type="NCBI Taxonomy" id="271217"/>
    <lineage>
        <taxon>Eukaryota</taxon>
        <taxon>Metazoa</taxon>
        <taxon>Ecdysozoa</taxon>
        <taxon>Arthropoda</taxon>
        <taxon>Hexapoda</taxon>
        <taxon>Insecta</taxon>
        <taxon>Pterygota</taxon>
        <taxon>Neoptera</taxon>
        <taxon>Endopterygota</taxon>
        <taxon>Lepidoptera</taxon>
        <taxon>Glossata</taxon>
        <taxon>Ditrysia</taxon>
        <taxon>Noctuoidea</taxon>
        <taxon>Noctuidae</taxon>
        <taxon>Noctuinae</taxon>
        <taxon>Hadenini</taxon>
        <taxon>Mythimna</taxon>
    </lineage>
</organism>
<dbReference type="GO" id="GO:0004620">
    <property type="term" value="F:phospholipase activity"/>
    <property type="evidence" value="ECO:0007669"/>
    <property type="project" value="InterPro"/>
</dbReference>
<keyword evidence="3 7" id="KW-0378">Hydrolase</keyword>
<evidence type="ECO:0000256" key="1">
    <source>
        <dbReference type="ARBA" id="ARBA00007835"/>
    </source>
</evidence>
<reference evidence="9" key="1">
    <citation type="submission" date="2023-03" db="EMBL/GenBank/DDBJ databases">
        <title>Chromosome-level genomes of two armyworms, Mythimna separata and Mythimna loreyi, provide insights into the biosynthesis and reception of sex pheromones.</title>
        <authorList>
            <person name="Zhao H."/>
        </authorList>
    </citation>
    <scope>NUCLEOTIDE SEQUENCE</scope>
    <source>
        <strain evidence="9">BeijingLab</strain>
        <tissue evidence="9">Pupa</tissue>
    </source>
</reference>
<keyword evidence="10" id="KW-1185">Reference proteome</keyword>
<evidence type="ECO:0000256" key="7">
    <source>
        <dbReference type="RuleBase" id="RU364138"/>
    </source>
</evidence>
<evidence type="ECO:0000256" key="4">
    <source>
        <dbReference type="ARBA" id="ARBA00022963"/>
    </source>
</evidence>
<evidence type="ECO:0000256" key="5">
    <source>
        <dbReference type="ARBA" id="ARBA00023098"/>
    </source>
</evidence>
<dbReference type="PANTHER" id="PTHR12370">
    <property type="entry name" value="PHOSPHOLIPASE B-RELATED"/>
    <property type="match status" value="1"/>
</dbReference>
<comment type="similarity">
    <text evidence="1 7">Belongs to the phospholipase B-like family.</text>
</comment>
<dbReference type="AlphaFoldDB" id="A0AAD7YXG5"/>
<dbReference type="InterPro" id="IPR007000">
    <property type="entry name" value="PLipase_B-like"/>
</dbReference>
<sequence>MSKILKVVGASWLQTKISSYILGILGILSILALFVGQIERIQEDGNYAATVFFSNKTGYRIEYWGQSNELADIPRGVARAYFRMDIDTTGWSLLEIETDPSYSDEHQAYAAGIVEGALTWSLIHSHLENTIRARCDLEPSAMKQCNKFRDALDKSVDIWKAHAAEKGGEDPFWHHVSLYYTQISGIFTGWKHGVGRGLKEYETDISDLYWLNSVSEAIEIQRKMNISLEDEALETVPHLSSAFLRVVDDKTNDGTPTKKLYVSQNAAGSYTSMTRIMKKYKLNYHETAKDSKLVPGTTVHFSGYPGSVTSQDEFYIVKGENHRMAVTGTALRNYNNKLWKEVNITEQVPVGPRVSAANHLASNVSSWGHILATSNSGTASKQWLIVDFNRFDHLHTLAPRTEETKPARNEMVTKSTVDKDVRHIVVYRNNNGHSKGLLALVEQVPGRTHSADLSDAFLEQGYWATHGLPFFPDIAEITHVNQMKEKYGNIFSESESPRAMLFKLGYKNATTLDSIVALMRQNNMTEANSTNQEDIDECSGDASCVLSERGYWSVVGVRGDITSLYKEAYGVIDTKVVSGTLNESNLDFVAISGPPYTEIQPNATQIKINKGNIAPIYTELLNNKPDVNGIEIRDLVIQEQEKAEEDKLELLNKDLIKPFDWSESEFKNATHQGLPDRWAFGLYAPKWTW</sequence>
<proteinExistence type="inferred from homology"/>
<dbReference type="Pfam" id="PF04916">
    <property type="entry name" value="Phospholip_B"/>
    <property type="match status" value="1"/>
</dbReference>
<evidence type="ECO:0000256" key="3">
    <source>
        <dbReference type="ARBA" id="ARBA00022801"/>
    </source>
</evidence>
<dbReference type="Gene3D" id="3.60.60.30">
    <property type="match status" value="1"/>
</dbReference>
<comment type="function">
    <text evidence="7">Putative phospholipase.</text>
</comment>
<dbReference type="EMBL" id="JARGEI010000005">
    <property type="protein sequence ID" value="KAJ8731478.1"/>
    <property type="molecule type" value="Genomic_DNA"/>
</dbReference>